<evidence type="ECO:0000313" key="2">
    <source>
        <dbReference type="EMBL" id="KAJ8546537.1"/>
    </source>
</evidence>
<evidence type="ECO:0000256" key="1">
    <source>
        <dbReference type="SAM" id="MobiDB-lite"/>
    </source>
</evidence>
<comment type="caution">
    <text evidence="2">The sequence shown here is derived from an EMBL/GenBank/DDBJ whole genome shotgun (WGS) entry which is preliminary data.</text>
</comment>
<keyword evidence="3" id="KW-1185">Reference proteome</keyword>
<reference evidence="3" key="1">
    <citation type="journal article" date="2023" name="Proc. Natl. Acad. Sci. U.S.A.">
        <title>Genomic and structural basis for evolution of tropane alkaloid biosynthesis.</title>
        <authorList>
            <person name="Wanga Y.-J."/>
            <person name="Taina T."/>
            <person name="Yua J.-Y."/>
            <person name="Lia J."/>
            <person name="Xua B."/>
            <person name="Chenc J."/>
            <person name="D'Auriad J.C."/>
            <person name="Huanga J.-P."/>
            <person name="Huanga S.-X."/>
        </authorList>
    </citation>
    <scope>NUCLEOTIDE SEQUENCE [LARGE SCALE GENOMIC DNA]</scope>
    <source>
        <strain evidence="3">cv. KIB-2019</strain>
    </source>
</reference>
<proteinExistence type="predicted"/>
<gene>
    <name evidence="2" type="ORF">K7X08_032611</name>
</gene>
<dbReference type="AlphaFoldDB" id="A0A9Q1LXE1"/>
<dbReference type="EMBL" id="JAJAGQ010000013">
    <property type="protein sequence ID" value="KAJ8546537.1"/>
    <property type="molecule type" value="Genomic_DNA"/>
</dbReference>
<evidence type="ECO:0000313" key="3">
    <source>
        <dbReference type="Proteomes" id="UP001152561"/>
    </source>
</evidence>
<name>A0A9Q1LXE1_9SOLA</name>
<dbReference type="Proteomes" id="UP001152561">
    <property type="component" value="Unassembled WGS sequence"/>
</dbReference>
<feature type="compositionally biased region" description="Basic and acidic residues" evidence="1">
    <location>
        <begin position="23"/>
        <end position="33"/>
    </location>
</feature>
<sequence>MTQKDLAELICVEKLIDDEDSPTDNRGKRKWDEVNPSSDKTLEMTRTSEVVGASSNSGLAVVTLPKLLPFPVPESTVAEVVDDTLEDAESRDEQRT</sequence>
<organism evidence="2 3">
    <name type="scientific">Anisodus acutangulus</name>
    <dbReference type="NCBI Taxonomy" id="402998"/>
    <lineage>
        <taxon>Eukaryota</taxon>
        <taxon>Viridiplantae</taxon>
        <taxon>Streptophyta</taxon>
        <taxon>Embryophyta</taxon>
        <taxon>Tracheophyta</taxon>
        <taxon>Spermatophyta</taxon>
        <taxon>Magnoliopsida</taxon>
        <taxon>eudicotyledons</taxon>
        <taxon>Gunneridae</taxon>
        <taxon>Pentapetalae</taxon>
        <taxon>asterids</taxon>
        <taxon>lamiids</taxon>
        <taxon>Solanales</taxon>
        <taxon>Solanaceae</taxon>
        <taxon>Solanoideae</taxon>
        <taxon>Hyoscyameae</taxon>
        <taxon>Anisodus</taxon>
    </lineage>
</organism>
<feature type="region of interest" description="Disordered" evidence="1">
    <location>
        <begin position="17"/>
        <end position="36"/>
    </location>
</feature>
<protein>
    <submittedName>
        <fullName evidence="2">Uncharacterized protein</fullName>
    </submittedName>
</protein>
<accession>A0A9Q1LXE1</accession>